<feature type="chain" id="PRO_5018141402" evidence="4">
    <location>
        <begin position="33"/>
        <end position="183"/>
    </location>
</feature>
<dbReference type="PANTHER" id="PTHR46845:SF2">
    <property type="entry name" value="INSULIN-LIKE GROWTH FACTOR 3"/>
    <property type="match status" value="1"/>
</dbReference>
<dbReference type="CTD" id="561569"/>
<dbReference type="InterPro" id="IPR036438">
    <property type="entry name" value="Insulin-like_sf"/>
</dbReference>
<sequence length="183" mass="19948">MDRMHSSCCSSARKQTLTVLCVQILYLAASEAAISRCGSDLIEDLKFVCGDRGFSFASGSKRYGPRSRGTGIADQCCRPAGCNLHVLEQYCAKPKILQQQSTASPATTTAAHSTTQSNMKQQTEAIFLRTLLGHLRFPNSQKKKALRNKAQPGGKDRGSSTPNRRPLRPTQAPAKENASRFKS</sequence>
<dbReference type="GO" id="GO:0008283">
    <property type="term" value="P:cell population proliferation"/>
    <property type="evidence" value="ECO:0007669"/>
    <property type="project" value="TreeGrafter"/>
</dbReference>
<comment type="similarity">
    <text evidence="1">Belongs to the insulin family.</text>
</comment>
<protein>
    <submittedName>
        <fullName evidence="6">Insulin-like growth factor I</fullName>
    </submittedName>
</protein>
<feature type="region of interest" description="Disordered" evidence="3">
    <location>
        <begin position="138"/>
        <end position="183"/>
    </location>
</feature>
<dbReference type="GO" id="GO:0008284">
    <property type="term" value="P:positive regulation of cell population proliferation"/>
    <property type="evidence" value="ECO:0007669"/>
    <property type="project" value="TreeGrafter"/>
</dbReference>
<dbReference type="InterPro" id="IPR016179">
    <property type="entry name" value="Insulin-like"/>
</dbReference>
<feature type="domain" description="Insulin-like" evidence="5">
    <location>
        <begin position="34"/>
        <end position="91"/>
    </location>
</feature>
<feature type="region of interest" description="Disordered" evidence="3">
    <location>
        <begin position="101"/>
        <end position="120"/>
    </location>
</feature>
<dbReference type="Gene3D" id="1.10.100.10">
    <property type="entry name" value="Insulin-like"/>
    <property type="match status" value="1"/>
</dbReference>
<dbReference type="GO" id="GO:0005179">
    <property type="term" value="F:hormone activity"/>
    <property type="evidence" value="ECO:0007669"/>
    <property type="project" value="InterPro"/>
</dbReference>
<dbReference type="SMART" id="SM00078">
    <property type="entry name" value="IlGF"/>
    <property type="match status" value="1"/>
</dbReference>
<dbReference type="KEGG" id="csem:103384875"/>
<feature type="compositionally biased region" description="Low complexity" evidence="3">
    <location>
        <begin position="101"/>
        <end position="117"/>
    </location>
</feature>
<organism evidence="6 7">
    <name type="scientific">Cynoglossus semilaevis</name>
    <name type="common">Tongue sole</name>
    <dbReference type="NCBI Taxonomy" id="244447"/>
    <lineage>
        <taxon>Eukaryota</taxon>
        <taxon>Metazoa</taxon>
        <taxon>Chordata</taxon>
        <taxon>Craniata</taxon>
        <taxon>Vertebrata</taxon>
        <taxon>Euteleostomi</taxon>
        <taxon>Actinopterygii</taxon>
        <taxon>Neopterygii</taxon>
        <taxon>Teleostei</taxon>
        <taxon>Neoteleostei</taxon>
        <taxon>Acanthomorphata</taxon>
        <taxon>Carangaria</taxon>
        <taxon>Pleuronectiformes</taxon>
        <taxon>Pleuronectoidei</taxon>
        <taxon>Cynoglossidae</taxon>
        <taxon>Cynoglossinae</taxon>
        <taxon>Cynoglossus</taxon>
    </lineage>
</organism>
<dbReference type="Ensembl" id="ENSCSET00000006822.1">
    <property type="protein sequence ID" value="ENSCSEP00000006748.1"/>
    <property type="gene ID" value="ENSCSEG00000004368.1"/>
</dbReference>
<dbReference type="GO" id="GO:0051897">
    <property type="term" value="P:positive regulation of phosphatidylinositol 3-kinase/protein kinase B signal transduction"/>
    <property type="evidence" value="ECO:0007669"/>
    <property type="project" value="TreeGrafter"/>
</dbReference>
<keyword evidence="4" id="KW-0732">Signal</keyword>
<dbReference type="OMA" id="IVDQCCR"/>
<keyword evidence="7" id="KW-1185">Reference proteome</keyword>
<dbReference type="GO" id="GO:0005159">
    <property type="term" value="F:insulin-like growth factor receptor binding"/>
    <property type="evidence" value="ECO:0007669"/>
    <property type="project" value="TreeGrafter"/>
</dbReference>
<dbReference type="GO" id="GO:0048009">
    <property type="term" value="P:insulin-like growth factor receptor signaling pathway"/>
    <property type="evidence" value="ECO:0007669"/>
    <property type="project" value="TreeGrafter"/>
</dbReference>
<dbReference type="PANTHER" id="PTHR46845">
    <property type="entry name" value="INSULIN-LIKE GROWTH FACTOR I"/>
    <property type="match status" value="1"/>
</dbReference>
<dbReference type="STRING" id="244447.ENSCSEP00000006748"/>
<dbReference type="RefSeq" id="XP_008316786.1">
    <property type="nucleotide sequence ID" value="XM_008318564.3"/>
</dbReference>
<evidence type="ECO:0000313" key="7">
    <source>
        <dbReference type="Proteomes" id="UP000265120"/>
    </source>
</evidence>
<dbReference type="GO" id="GO:0043066">
    <property type="term" value="P:negative regulation of apoptotic process"/>
    <property type="evidence" value="ECO:0007669"/>
    <property type="project" value="TreeGrafter"/>
</dbReference>
<reference evidence="6 7" key="1">
    <citation type="journal article" date="2014" name="Nat. Genet.">
        <title>Whole-genome sequence of a flatfish provides insights into ZW sex chromosome evolution and adaptation to a benthic lifestyle.</title>
        <authorList>
            <person name="Chen S."/>
            <person name="Zhang G."/>
            <person name="Shao C."/>
            <person name="Huang Q."/>
            <person name="Liu G."/>
            <person name="Zhang P."/>
            <person name="Song W."/>
            <person name="An N."/>
            <person name="Chalopin D."/>
            <person name="Volff J.N."/>
            <person name="Hong Y."/>
            <person name="Li Q."/>
            <person name="Sha Z."/>
            <person name="Zhou H."/>
            <person name="Xie M."/>
            <person name="Yu Q."/>
            <person name="Liu Y."/>
            <person name="Xiang H."/>
            <person name="Wang N."/>
            <person name="Wu K."/>
            <person name="Yang C."/>
            <person name="Zhou Q."/>
            <person name="Liao X."/>
            <person name="Yang L."/>
            <person name="Hu Q."/>
            <person name="Zhang J."/>
            <person name="Meng L."/>
            <person name="Jin L."/>
            <person name="Tian Y."/>
            <person name="Lian J."/>
            <person name="Yang J."/>
            <person name="Miao G."/>
            <person name="Liu S."/>
            <person name="Liang Z."/>
            <person name="Yan F."/>
            <person name="Li Y."/>
            <person name="Sun B."/>
            <person name="Zhang H."/>
            <person name="Zhang J."/>
            <person name="Zhu Y."/>
            <person name="Du M."/>
            <person name="Zhao Y."/>
            <person name="Schartl M."/>
            <person name="Tang Q."/>
            <person name="Wang J."/>
        </authorList>
    </citation>
    <scope>NUCLEOTIDE SEQUENCE</scope>
</reference>
<evidence type="ECO:0000256" key="2">
    <source>
        <dbReference type="ARBA" id="ARBA00023157"/>
    </source>
</evidence>
<name>A0A3P8UU93_CYNSE</name>
<accession>A0A3P8UU93</accession>
<dbReference type="GeneTree" id="ENSGT00990000203742"/>
<reference evidence="6" key="2">
    <citation type="submission" date="2025-08" db="UniProtKB">
        <authorList>
            <consortium name="Ensembl"/>
        </authorList>
    </citation>
    <scope>IDENTIFICATION</scope>
</reference>
<evidence type="ECO:0000256" key="1">
    <source>
        <dbReference type="ARBA" id="ARBA00009034"/>
    </source>
</evidence>
<dbReference type="Proteomes" id="UP000265120">
    <property type="component" value="Chromosome 10"/>
</dbReference>
<proteinExistence type="inferred from homology"/>
<dbReference type="GeneID" id="103384875"/>
<keyword evidence="2" id="KW-1015">Disulfide bond</keyword>
<dbReference type="AlphaFoldDB" id="A0A3P8UU93"/>
<dbReference type="InParanoid" id="A0A3P8UU93"/>
<feature type="signal peptide" evidence="4">
    <location>
        <begin position="1"/>
        <end position="32"/>
    </location>
</feature>
<evidence type="ECO:0000256" key="4">
    <source>
        <dbReference type="SAM" id="SignalP"/>
    </source>
</evidence>
<dbReference type="GO" id="GO:0005615">
    <property type="term" value="C:extracellular space"/>
    <property type="evidence" value="ECO:0007669"/>
    <property type="project" value="TreeGrafter"/>
</dbReference>
<reference evidence="6" key="3">
    <citation type="submission" date="2025-09" db="UniProtKB">
        <authorList>
            <consortium name="Ensembl"/>
        </authorList>
    </citation>
    <scope>IDENTIFICATION</scope>
</reference>
<evidence type="ECO:0000259" key="5">
    <source>
        <dbReference type="SMART" id="SM00078"/>
    </source>
</evidence>
<evidence type="ECO:0000256" key="3">
    <source>
        <dbReference type="SAM" id="MobiDB-lite"/>
    </source>
</evidence>
<dbReference type="SUPFAM" id="SSF56994">
    <property type="entry name" value="Insulin-like"/>
    <property type="match status" value="1"/>
</dbReference>
<evidence type="ECO:0000313" key="6">
    <source>
        <dbReference type="Ensembl" id="ENSCSEP00000006748.1"/>
    </source>
</evidence>
<dbReference type="OrthoDB" id="10019596at2759"/>